<sequence>MKPEKKATNVKEKSKKVSKKRGNSTLIIGVVAVIMLAGGYILLSGGGSSQDPATTNQLKLPSFAYKDAMTLKAYTYATKHPEMLEQIPCYCGCGGHGSAASDGKAHRFLRDCFINDNWQYDDHGSNCDTCLALASKTQDYLAAGKTLKEARELIDREYQGKYPDSMPTNTDPVRDDYIPVLKPRDSGLTGTASTPATPVKVDLSGYSLPGNFNSLADGLNLTPAGANRAYFINTKIAAGTELENMLAGNLVQPDSFYGKKIIGMYSTDFSTSSWIEMHDLGYDTTKDTTIKARVEQGMKNTVYTRPLVYGHSQNVDNVLKLMSNPKSMQTSYQTYKPLLDAVDYKNVAYAQVITESGNFSDISYTSMTPVNGKVELVKAFNVTDNKSIPAELDKYTPQTTGKVLVIKMTGDLTTVQKESDNIDTIART</sequence>
<dbReference type="AlphaFoldDB" id="A0A284VL52"/>
<keyword evidence="1" id="KW-0472">Membrane</keyword>
<evidence type="ECO:0000313" key="3">
    <source>
        <dbReference type="Proteomes" id="UP000218615"/>
    </source>
</evidence>
<reference evidence="3" key="1">
    <citation type="submission" date="2017-06" db="EMBL/GenBank/DDBJ databases">
        <authorList>
            <person name="Cremers G."/>
        </authorList>
    </citation>
    <scope>NUCLEOTIDE SEQUENCE [LARGE SCALE GENOMIC DNA]</scope>
</reference>
<dbReference type="InterPro" id="IPR025673">
    <property type="entry name" value="PCYCGC"/>
</dbReference>
<keyword evidence="1" id="KW-1133">Transmembrane helix</keyword>
<keyword evidence="1" id="KW-0812">Transmembrane</keyword>
<dbReference type="Pfam" id="PF13798">
    <property type="entry name" value="PCYCGC"/>
    <property type="match status" value="1"/>
</dbReference>
<evidence type="ECO:0000256" key="1">
    <source>
        <dbReference type="SAM" id="Phobius"/>
    </source>
</evidence>
<dbReference type="EMBL" id="FZMP01000058">
    <property type="protein sequence ID" value="SNQ59994.1"/>
    <property type="molecule type" value="Genomic_DNA"/>
</dbReference>
<feature type="transmembrane region" description="Helical" evidence="1">
    <location>
        <begin position="21"/>
        <end position="43"/>
    </location>
</feature>
<organism evidence="2 3">
    <name type="scientific">Candidatus Methanoperedens nitratireducens</name>
    <dbReference type="NCBI Taxonomy" id="1392998"/>
    <lineage>
        <taxon>Archaea</taxon>
        <taxon>Methanobacteriati</taxon>
        <taxon>Methanobacteriota</taxon>
        <taxon>Stenosarchaea group</taxon>
        <taxon>Methanomicrobia</taxon>
        <taxon>Methanosarcinales</taxon>
        <taxon>ANME-2 cluster</taxon>
        <taxon>Candidatus Methanoperedentaceae</taxon>
        <taxon>Candidatus Methanoperedens</taxon>
    </lineage>
</organism>
<protein>
    <submittedName>
        <fullName evidence="2">Uncharacterized protein</fullName>
    </submittedName>
</protein>
<evidence type="ECO:0000313" key="2">
    <source>
        <dbReference type="EMBL" id="SNQ59994.1"/>
    </source>
</evidence>
<dbReference type="Proteomes" id="UP000218615">
    <property type="component" value="Unassembled WGS sequence"/>
</dbReference>
<keyword evidence="3" id="KW-1185">Reference proteome</keyword>
<gene>
    <name evidence="2" type="ORF">MNV_1500008</name>
</gene>
<accession>A0A284VL52</accession>
<proteinExistence type="predicted"/>
<name>A0A284VL52_9EURY</name>
<dbReference type="RefSeq" id="WP_096204278.1">
    <property type="nucleotide sequence ID" value="NZ_FZMP01000058.1"/>
</dbReference>
<dbReference type="OrthoDB" id="147979at2157"/>